<evidence type="ECO:0000313" key="3">
    <source>
        <dbReference type="EMBL" id="GBO16933.1"/>
    </source>
</evidence>
<sequence length="128" mass="14995">MWLSNEHRWQRTCFTVCEVKLTNEWMLPACPRGSYCEDVSKKVYEEITSCALSQLSTTVFTSLPEENLVPDFNFGKRKLSLGHLEVTRRKRPGMLSDGVILLHDNTHTARKTEELLRKFKWEVWSHPL</sequence>
<dbReference type="OrthoDB" id="2113341at2759"/>
<accession>A0A4Y2UV22</accession>
<dbReference type="EMBL" id="BGPR01040737">
    <property type="protein sequence ID" value="GBO16933.1"/>
    <property type="molecule type" value="Genomic_DNA"/>
</dbReference>
<keyword evidence="4" id="KW-1185">Reference proteome</keyword>
<dbReference type="EMBL" id="BGPR01040678">
    <property type="protein sequence ID" value="GBO16850.1"/>
    <property type="molecule type" value="Genomic_DNA"/>
</dbReference>
<evidence type="ECO:0008006" key="5">
    <source>
        <dbReference type="Google" id="ProtNLM"/>
    </source>
</evidence>
<comment type="caution">
    <text evidence="1">The sequence shown here is derived from an EMBL/GenBank/DDBJ whole genome shotgun (WGS) entry which is preliminary data.</text>
</comment>
<organism evidence="1 4">
    <name type="scientific">Araneus ventricosus</name>
    <name type="common">Orbweaver spider</name>
    <name type="synonym">Epeira ventricosa</name>
    <dbReference type="NCBI Taxonomy" id="182803"/>
    <lineage>
        <taxon>Eukaryota</taxon>
        <taxon>Metazoa</taxon>
        <taxon>Ecdysozoa</taxon>
        <taxon>Arthropoda</taxon>
        <taxon>Chelicerata</taxon>
        <taxon>Arachnida</taxon>
        <taxon>Araneae</taxon>
        <taxon>Araneomorphae</taxon>
        <taxon>Entelegynae</taxon>
        <taxon>Araneoidea</taxon>
        <taxon>Araneidae</taxon>
        <taxon>Araneus</taxon>
    </lineage>
</organism>
<proteinExistence type="predicted"/>
<evidence type="ECO:0000313" key="1">
    <source>
        <dbReference type="EMBL" id="GBO16839.1"/>
    </source>
</evidence>
<dbReference type="Proteomes" id="UP000499080">
    <property type="component" value="Unassembled WGS sequence"/>
</dbReference>
<dbReference type="Gene3D" id="3.30.420.10">
    <property type="entry name" value="Ribonuclease H-like superfamily/Ribonuclease H"/>
    <property type="match status" value="1"/>
</dbReference>
<dbReference type="InterPro" id="IPR036397">
    <property type="entry name" value="RNaseH_sf"/>
</dbReference>
<dbReference type="EMBL" id="BGPR01040675">
    <property type="protein sequence ID" value="GBO16839.1"/>
    <property type="molecule type" value="Genomic_DNA"/>
</dbReference>
<reference evidence="1 4" key="1">
    <citation type="journal article" date="2019" name="Sci. Rep.">
        <title>Orb-weaving spider Araneus ventricosus genome elucidates the spidroin gene catalogue.</title>
        <authorList>
            <person name="Kono N."/>
            <person name="Nakamura H."/>
            <person name="Ohtoshi R."/>
            <person name="Moran D.A.P."/>
            <person name="Shinohara A."/>
            <person name="Yoshida Y."/>
            <person name="Fujiwara M."/>
            <person name="Mori M."/>
            <person name="Tomita M."/>
            <person name="Arakawa K."/>
        </authorList>
    </citation>
    <scope>NUCLEOTIDE SEQUENCE [LARGE SCALE GENOMIC DNA]</scope>
</reference>
<evidence type="ECO:0000313" key="2">
    <source>
        <dbReference type="EMBL" id="GBO16850.1"/>
    </source>
</evidence>
<gene>
    <name evidence="3" type="ORF">AVEN_13405_1</name>
    <name evidence="1" type="ORF">AVEN_191786_1</name>
    <name evidence="2" type="ORF">AVEN_213707_1</name>
</gene>
<evidence type="ECO:0000313" key="4">
    <source>
        <dbReference type="Proteomes" id="UP000499080"/>
    </source>
</evidence>
<protein>
    <recommendedName>
        <fullName evidence="5">Mariner Mos1 transposase</fullName>
    </recommendedName>
</protein>
<dbReference type="AlphaFoldDB" id="A0A4Y2UV22"/>
<dbReference type="GO" id="GO:0003676">
    <property type="term" value="F:nucleic acid binding"/>
    <property type="evidence" value="ECO:0007669"/>
    <property type="project" value="InterPro"/>
</dbReference>
<name>A0A4Y2UV22_ARAVE</name>